<keyword evidence="2" id="KW-1003">Cell membrane</keyword>
<organism evidence="11 12">
    <name type="scientific">Alkalimonas collagenimarina</name>
    <dbReference type="NCBI Taxonomy" id="400390"/>
    <lineage>
        <taxon>Bacteria</taxon>
        <taxon>Pseudomonadati</taxon>
        <taxon>Pseudomonadota</taxon>
        <taxon>Gammaproteobacteria</taxon>
        <taxon>Alkalimonas</taxon>
    </lineage>
</organism>
<keyword evidence="3 9" id="KW-0812">Transmembrane</keyword>
<evidence type="ECO:0000256" key="6">
    <source>
        <dbReference type="ARBA" id="ARBA00023186"/>
    </source>
</evidence>
<dbReference type="PANTHER" id="PTHR38035:SF1">
    <property type="entry name" value="ANCILLARY SECYEG TRANSLOCON SUBUNIT"/>
    <property type="match status" value="1"/>
</dbReference>
<keyword evidence="12" id="KW-1185">Reference proteome</keyword>
<evidence type="ECO:0000256" key="8">
    <source>
        <dbReference type="ARBA" id="ARBA00024235"/>
    </source>
</evidence>
<sequence length="213" mass="23754">MEVYSSEEQQVEAIKRFWREYGITIVAGAIIGLGGLYGFRYYQSSQLAQAEQASTSFEQLLQAKENQQDNWLSDAEQYMAAHERTSYAQFAAMLKARDAVMKGDYELAEQQLSWVIAQSNDTVIKTIARLRLARVHLQQDQATKALAVLDTPVPASFAAQQQELMGDIQLALGDSVAAKRAYVQARNSDTTEGNQLLKIKLDELAHVHVEGNP</sequence>
<accession>A0ABT9H320</accession>
<gene>
    <name evidence="11" type="ORF">Q3O60_16080</name>
</gene>
<dbReference type="Gene3D" id="1.25.40.10">
    <property type="entry name" value="Tetratricopeptide repeat domain"/>
    <property type="match status" value="1"/>
</dbReference>
<evidence type="ECO:0000256" key="5">
    <source>
        <dbReference type="ARBA" id="ARBA00023136"/>
    </source>
</evidence>
<dbReference type="Proteomes" id="UP001231616">
    <property type="component" value="Unassembled WGS sequence"/>
</dbReference>
<dbReference type="PIRSF" id="PIRSF006170">
    <property type="entry name" value="YfgM"/>
    <property type="match status" value="1"/>
</dbReference>
<evidence type="ECO:0000256" key="2">
    <source>
        <dbReference type="ARBA" id="ARBA00022475"/>
    </source>
</evidence>
<reference evidence="11 12" key="1">
    <citation type="submission" date="2023-08" db="EMBL/GenBank/DDBJ databases">
        <authorList>
            <person name="Joshi A."/>
            <person name="Thite S."/>
        </authorList>
    </citation>
    <scope>NUCLEOTIDE SEQUENCE [LARGE SCALE GENOMIC DNA]</scope>
    <source>
        <strain evidence="11 12">AC40</strain>
    </source>
</reference>
<comment type="caution">
    <text evidence="11">The sequence shown here is derived from an EMBL/GenBank/DDBJ whole genome shotgun (WGS) entry which is preliminary data.</text>
</comment>
<keyword evidence="6" id="KW-0143">Chaperone</keyword>
<keyword evidence="5 9" id="KW-0472">Membrane</keyword>
<evidence type="ECO:0000256" key="1">
    <source>
        <dbReference type="ARBA" id="ARBA00004401"/>
    </source>
</evidence>
<feature type="domain" description="Ancillary SecYEG translocon subunit/Cell division coordinator CpoB TPR" evidence="10">
    <location>
        <begin position="15"/>
        <end position="205"/>
    </location>
</feature>
<name>A0ABT9H320_9GAMM</name>
<keyword evidence="4 9" id="KW-1133">Transmembrane helix</keyword>
<dbReference type="RefSeq" id="WP_305894955.1">
    <property type="nucleotide sequence ID" value="NZ_JAUZVZ010000030.1"/>
</dbReference>
<evidence type="ECO:0000256" key="9">
    <source>
        <dbReference type="SAM" id="Phobius"/>
    </source>
</evidence>
<comment type="subcellular location">
    <subcellularLocation>
        <location evidence="1">Cell membrane</location>
        <topology evidence="1">Single-pass type II membrane protein</topology>
    </subcellularLocation>
</comment>
<evidence type="ECO:0000256" key="4">
    <source>
        <dbReference type="ARBA" id="ARBA00022989"/>
    </source>
</evidence>
<dbReference type="InterPro" id="IPR026039">
    <property type="entry name" value="YfgM"/>
</dbReference>
<proteinExistence type="inferred from homology"/>
<evidence type="ECO:0000313" key="11">
    <source>
        <dbReference type="EMBL" id="MDP4537705.1"/>
    </source>
</evidence>
<dbReference type="InterPro" id="IPR018704">
    <property type="entry name" value="SecYEG/CpoB_TPR"/>
</dbReference>
<dbReference type="Pfam" id="PF09976">
    <property type="entry name" value="TPR_21"/>
    <property type="match status" value="1"/>
</dbReference>
<evidence type="ECO:0000256" key="3">
    <source>
        <dbReference type="ARBA" id="ARBA00022692"/>
    </source>
</evidence>
<evidence type="ECO:0000313" key="12">
    <source>
        <dbReference type="Proteomes" id="UP001231616"/>
    </source>
</evidence>
<evidence type="ECO:0000256" key="7">
    <source>
        <dbReference type="ARBA" id="ARBA00024197"/>
    </source>
</evidence>
<comment type="similarity">
    <text evidence="7">Belongs to the YfgM family.</text>
</comment>
<protein>
    <recommendedName>
        <fullName evidence="8">Ancillary SecYEG translocon subunit</fullName>
    </recommendedName>
</protein>
<dbReference type="EMBL" id="JAUZVZ010000030">
    <property type="protein sequence ID" value="MDP4537705.1"/>
    <property type="molecule type" value="Genomic_DNA"/>
</dbReference>
<evidence type="ECO:0000259" key="10">
    <source>
        <dbReference type="Pfam" id="PF09976"/>
    </source>
</evidence>
<dbReference type="PANTHER" id="PTHR38035">
    <property type="entry name" value="UPF0070 PROTEIN YFGM"/>
    <property type="match status" value="1"/>
</dbReference>
<feature type="transmembrane region" description="Helical" evidence="9">
    <location>
        <begin position="21"/>
        <end position="39"/>
    </location>
</feature>
<dbReference type="InterPro" id="IPR011990">
    <property type="entry name" value="TPR-like_helical_dom_sf"/>
</dbReference>